<feature type="compositionally biased region" description="Pro residues" evidence="1">
    <location>
        <begin position="71"/>
        <end position="82"/>
    </location>
</feature>
<proteinExistence type="predicted"/>
<accession>A0A6P5FBH6</accession>
<dbReference type="Pfam" id="PF00610">
    <property type="entry name" value="DEP"/>
    <property type="match status" value="1"/>
</dbReference>
<dbReference type="PROSITE" id="PS51354">
    <property type="entry name" value="GLUTAREDOXIN_2"/>
    <property type="match status" value="1"/>
</dbReference>
<dbReference type="SUPFAM" id="SSF52833">
    <property type="entry name" value="Thioredoxin-like"/>
    <property type="match status" value="1"/>
</dbReference>
<dbReference type="InterPro" id="IPR006869">
    <property type="entry name" value="DUF547"/>
</dbReference>
<dbReference type="PROSITE" id="PS50186">
    <property type="entry name" value="DEP"/>
    <property type="match status" value="1"/>
</dbReference>
<reference evidence="3" key="1">
    <citation type="journal article" date="2015" name="Nat. Genet.">
        <title>The pineapple genome and the evolution of CAM photosynthesis.</title>
        <authorList>
            <person name="Ming R."/>
            <person name="VanBuren R."/>
            <person name="Wai C.M."/>
            <person name="Tang H."/>
            <person name="Schatz M.C."/>
            <person name="Bowers J.E."/>
            <person name="Lyons E."/>
            <person name="Wang M.L."/>
            <person name="Chen J."/>
            <person name="Biggers E."/>
            <person name="Zhang J."/>
            <person name="Huang L."/>
            <person name="Zhang L."/>
            <person name="Miao W."/>
            <person name="Zhang J."/>
            <person name="Ye Z."/>
            <person name="Miao C."/>
            <person name="Lin Z."/>
            <person name="Wang H."/>
            <person name="Zhou H."/>
            <person name="Yim W.C."/>
            <person name="Priest H.D."/>
            <person name="Zheng C."/>
            <person name="Woodhouse M."/>
            <person name="Edger P.P."/>
            <person name="Guyot R."/>
            <person name="Guo H.B."/>
            <person name="Guo H."/>
            <person name="Zheng G."/>
            <person name="Singh R."/>
            <person name="Sharma A."/>
            <person name="Min X."/>
            <person name="Zheng Y."/>
            <person name="Lee H."/>
            <person name="Gurtowski J."/>
            <person name="Sedlazeck F.J."/>
            <person name="Harkess A."/>
            <person name="McKain M.R."/>
            <person name="Liao Z."/>
            <person name="Fang J."/>
            <person name="Liu J."/>
            <person name="Zhang X."/>
            <person name="Zhang Q."/>
            <person name="Hu W."/>
            <person name="Qin Y."/>
            <person name="Wang K."/>
            <person name="Chen L.Y."/>
            <person name="Shirley N."/>
            <person name="Lin Y.R."/>
            <person name="Liu L.Y."/>
            <person name="Hernandez A.G."/>
            <person name="Wright C.L."/>
            <person name="Bulone V."/>
            <person name="Tuskan G.A."/>
            <person name="Heath K."/>
            <person name="Zee F."/>
            <person name="Moore P.H."/>
            <person name="Sunkar R."/>
            <person name="Leebens-Mack J.H."/>
            <person name="Mockler T."/>
            <person name="Bennetzen J.L."/>
            <person name="Freeling M."/>
            <person name="Sankoff D."/>
            <person name="Paterson A.H."/>
            <person name="Zhu X."/>
            <person name="Yang X."/>
            <person name="Smith J.A."/>
            <person name="Cushman J.C."/>
            <person name="Paull R.E."/>
            <person name="Yu Q."/>
        </authorList>
    </citation>
    <scope>NUCLEOTIDE SEQUENCE [LARGE SCALE GENOMIC DNA]</scope>
    <source>
        <strain evidence="3">cv. F153</strain>
    </source>
</reference>
<dbReference type="RefSeq" id="XP_020093561.1">
    <property type="nucleotide sequence ID" value="XM_020237972.1"/>
</dbReference>
<dbReference type="GeneID" id="109713781"/>
<sequence length="668" mass="74811">MGEEAVREIPLAAESDTTIPTAATVAGTLREKVSGDVDRFNDDDDKEEGGGENEDTKKKNKKKEAAEAVLRPPPHLPQPEAPPGMARSASISHEEHRPIQRSASAQSPSAVDVASIGRFLRDRGSSFSAAIARRISSLSGDDDDDPHPRSPAPVTEFHLSGVKVIVRVKDAEADADDDDESEGGDRPAPAPFPIKGRISFFSRSGCRDCGAVRSFLRGRGLPYVEINVDVFPERERELIERSGARHVPQIFLNEKLLGGLVALNSLRNSGEFERRVRDSVGTQRCPESAPSAPVYGFDGEDDDARGNGRTDAMVGVVRVLRQRLPIQDRFARMKLVRNCFAGADLVEAIIHHLDCGRKKAVEIGKELSRKHFIHHVFRENDFEDGNNHFYRFLEHDPAIPKCFNFRGSTNDDEPKSAAEVGRRLTNLMVAILEAYASDDRLHLDYARIGASEEFRRYVNLVQDLQRIDLFALSPEERMAFFLNLHNAMVIHAVARVGRSGVIDRRAFFTDFQYIIGGYPYSLSTIKNGILRSNRRQPYFLIKPFSSVDRRLELALEKVNPLIHFGLCNGTRSSPAVRFFSPQGVEVELRHAAREFLLNGGMEVDLEKRTVYLTRIIKWYSADFGQDRDLLKWILNYLDATKAGLLTHLMNDGGLITISYQNFDWSLNS</sequence>
<dbReference type="GO" id="GO:0035556">
    <property type="term" value="P:intracellular signal transduction"/>
    <property type="evidence" value="ECO:0007669"/>
    <property type="project" value="InterPro"/>
</dbReference>
<dbReference type="Gene3D" id="3.40.30.10">
    <property type="entry name" value="Glutaredoxin"/>
    <property type="match status" value="1"/>
</dbReference>
<keyword evidence="3" id="KW-1185">Reference proteome</keyword>
<name>A0A6P5FBH6_ANACO</name>
<evidence type="ECO:0000256" key="1">
    <source>
        <dbReference type="SAM" id="MobiDB-lite"/>
    </source>
</evidence>
<feature type="domain" description="DEP" evidence="2">
    <location>
        <begin position="320"/>
        <end position="394"/>
    </location>
</feature>
<feature type="compositionally biased region" description="Acidic residues" evidence="1">
    <location>
        <begin position="41"/>
        <end position="53"/>
    </location>
</feature>
<dbReference type="InterPro" id="IPR036388">
    <property type="entry name" value="WH-like_DNA-bd_sf"/>
</dbReference>
<dbReference type="InterPro" id="IPR000591">
    <property type="entry name" value="DEP_dom"/>
</dbReference>
<feature type="region of interest" description="Disordered" evidence="1">
    <location>
        <begin position="1"/>
        <end position="111"/>
    </location>
</feature>
<dbReference type="SMART" id="SM00049">
    <property type="entry name" value="DEP"/>
    <property type="match status" value="1"/>
</dbReference>
<reference evidence="4" key="2">
    <citation type="submission" date="2025-08" db="UniProtKB">
        <authorList>
            <consortium name="RefSeq"/>
        </authorList>
    </citation>
    <scope>IDENTIFICATION</scope>
    <source>
        <tissue evidence="4">Leaf</tissue>
    </source>
</reference>
<feature type="region of interest" description="Disordered" evidence="1">
    <location>
        <begin position="173"/>
        <end position="192"/>
    </location>
</feature>
<dbReference type="PANTHER" id="PTHR46361:SF1">
    <property type="entry name" value="F26K24.21 PROTEIN"/>
    <property type="match status" value="1"/>
</dbReference>
<feature type="compositionally biased region" description="Basic and acidic residues" evidence="1">
    <location>
        <begin position="29"/>
        <end position="40"/>
    </location>
</feature>
<dbReference type="Proteomes" id="UP000515123">
    <property type="component" value="Linkage group 8"/>
</dbReference>
<dbReference type="OrthoDB" id="418495at2759"/>
<dbReference type="InterPro" id="IPR036249">
    <property type="entry name" value="Thioredoxin-like_sf"/>
</dbReference>
<dbReference type="CDD" id="cd04371">
    <property type="entry name" value="DEP"/>
    <property type="match status" value="1"/>
</dbReference>
<dbReference type="Pfam" id="PF04784">
    <property type="entry name" value="DUF547"/>
    <property type="match status" value="1"/>
</dbReference>
<feature type="compositionally biased region" description="Acidic residues" evidence="1">
    <location>
        <begin position="173"/>
        <end position="182"/>
    </location>
</feature>
<dbReference type="Gramene" id="Aco007713.1.mrna1">
    <property type="protein sequence ID" value="Aco007713.1.mrna1"/>
    <property type="gene ID" value="Aco007713.1.path1"/>
</dbReference>
<evidence type="ECO:0000313" key="4">
    <source>
        <dbReference type="RefSeq" id="XP_020093561.1"/>
    </source>
</evidence>
<dbReference type="InterPro" id="IPR036390">
    <property type="entry name" value="WH_DNA-bd_sf"/>
</dbReference>
<gene>
    <name evidence="4" type="primary">LOC109713781</name>
</gene>
<evidence type="ECO:0000259" key="2">
    <source>
        <dbReference type="PROSITE" id="PS50186"/>
    </source>
</evidence>
<organism evidence="3 4">
    <name type="scientific">Ananas comosus</name>
    <name type="common">Pineapple</name>
    <name type="synonym">Ananas ananas</name>
    <dbReference type="NCBI Taxonomy" id="4615"/>
    <lineage>
        <taxon>Eukaryota</taxon>
        <taxon>Viridiplantae</taxon>
        <taxon>Streptophyta</taxon>
        <taxon>Embryophyta</taxon>
        <taxon>Tracheophyta</taxon>
        <taxon>Spermatophyta</taxon>
        <taxon>Magnoliopsida</taxon>
        <taxon>Liliopsida</taxon>
        <taxon>Poales</taxon>
        <taxon>Bromeliaceae</taxon>
        <taxon>Bromelioideae</taxon>
        <taxon>Ananas</taxon>
    </lineage>
</organism>
<evidence type="ECO:0000313" key="3">
    <source>
        <dbReference type="Proteomes" id="UP000515123"/>
    </source>
</evidence>
<dbReference type="AlphaFoldDB" id="A0A6P5FBH6"/>
<dbReference type="InterPro" id="IPR002109">
    <property type="entry name" value="Glutaredoxin"/>
</dbReference>
<dbReference type="Pfam" id="PF00462">
    <property type="entry name" value="Glutaredoxin"/>
    <property type="match status" value="1"/>
</dbReference>
<dbReference type="Gene3D" id="1.10.10.10">
    <property type="entry name" value="Winged helix-like DNA-binding domain superfamily/Winged helix DNA-binding domain"/>
    <property type="match status" value="1"/>
</dbReference>
<dbReference type="SUPFAM" id="SSF46785">
    <property type="entry name" value="Winged helix' DNA-binding domain"/>
    <property type="match status" value="1"/>
</dbReference>
<dbReference type="PANTHER" id="PTHR46361">
    <property type="entry name" value="ELECTRON CARRIER/ PROTEIN DISULFIDE OXIDOREDUCTASE"/>
    <property type="match status" value="1"/>
</dbReference>
<protein>
    <submittedName>
        <fullName evidence="4">Uncharacterized protein LOC109713781</fullName>
    </submittedName>
</protein>